<organism evidence="4 5">
    <name type="scientific">Sporolactobacillus laevolacticus DSM 442</name>
    <dbReference type="NCBI Taxonomy" id="1395513"/>
    <lineage>
        <taxon>Bacteria</taxon>
        <taxon>Bacillati</taxon>
        <taxon>Bacillota</taxon>
        <taxon>Bacilli</taxon>
        <taxon>Bacillales</taxon>
        <taxon>Sporolactobacillaceae</taxon>
        <taxon>Sporolactobacillus</taxon>
    </lineage>
</organism>
<dbReference type="InterPro" id="IPR000868">
    <property type="entry name" value="Isochorismatase-like_dom"/>
</dbReference>
<protein>
    <submittedName>
        <fullName evidence="4">Isochorismatase</fullName>
    </submittedName>
</protein>
<dbReference type="PANTHER" id="PTHR43540">
    <property type="entry name" value="PEROXYUREIDOACRYLATE/UREIDOACRYLATE AMIDOHYDROLASE-RELATED"/>
    <property type="match status" value="1"/>
</dbReference>
<dbReference type="EMBL" id="AWTC01000032">
    <property type="protein sequence ID" value="EST10233.1"/>
    <property type="molecule type" value="Genomic_DNA"/>
</dbReference>
<dbReference type="Pfam" id="PF00857">
    <property type="entry name" value="Isochorismatase"/>
    <property type="match status" value="1"/>
</dbReference>
<evidence type="ECO:0000259" key="3">
    <source>
        <dbReference type="Pfam" id="PF00857"/>
    </source>
</evidence>
<comment type="similarity">
    <text evidence="1">Belongs to the isochorismatase family.</text>
</comment>
<dbReference type="STRING" id="1395513.P343_18315"/>
<dbReference type="AlphaFoldDB" id="V6ITR3"/>
<feature type="domain" description="Isochorismatase-like" evidence="3">
    <location>
        <begin position="6"/>
        <end position="176"/>
    </location>
</feature>
<dbReference type="Gene3D" id="3.40.50.850">
    <property type="entry name" value="Isochorismatase-like"/>
    <property type="match status" value="1"/>
</dbReference>
<dbReference type="GO" id="GO:0016787">
    <property type="term" value="F:hydrolase activity"/>
    <property type="evidence" value="ECO:0007669"/>
    <property type="project" value="UniProtKB-KW"/>
</dbReference>
<dbReference type="CDD" id="cd01014">
    <property type="entry name" value="nicotinamidase_related"/>
    <property type="match status" value="1"/>
</dbReference>
<accession>V6ITR3</accession>
<dbReference type="SUPFAM" id="SSF52499">
    <property type="entry name" value="Isochorismatase-like hydrolases"/>
    <property type="match status" value="1"/>
</dbReference>
<dbReference type="OrthoDB" id="257098at2"/>
<dbReference type="PATRIC" id="fig|1395513.3.peg.3694"/>
<dbReference type="Proteomes" id="UP000018296">
    <property type="component" value="Unassembled WGS sequence"/>
</dbReference>
<comment type="caution">
    <text evidence="4">The sequence shown here is derived from an EMBL/GenBank/DDBJ whole genome shotgun (WGS) entry which is preliminary data.</text>
</comment>
<evidence type="ECO:0000313" key="4">
    <source>
        <dbReference type="EMBL" id="EST10233.1"/>
    </source>
</evidence>
<dbReference type="InterPro" id="IPR050272">
    <property type="entry name" value="Isochorismatase-like_hydrls"/>
</dbReference>
<sequence>MLSKNTALIIIDVQKGFDDERWGRRNNQENIERLLNRWRETDRPVIHIQHISKKPGHPLRNENIGSEFKEFIEPLDHEPVFQKHVNSAFIGTNLEHYLRENDYQTVVIVGLTTDQCVSTTTRMAGNLGFKIYVVSDATATFERTGYNGKYYSAEDIHEFALVSLHEMFATVVQTEDLLVHI</sequence>
<keyword evidence="5" id="KW-1185">Reference proteome</keyword>
<reference evidence="4 5" key="1">
    <citation type="journal article" date="2013" name="Genome Announc.">
        <title>Genome Sequence of Sporolactobacillus laevolacticus DSM442, an Efficient Polymer-Grade D-Lactate Producer from Agricultural Waste Cottonseed as a Nitrogen Source.</title>
        <authorList>
            <person name="Wang H."/>
            <person name="Wang L."/>
            <person name="Ju J."/>
            <person name="Yu B."/>
            <person name="Ma Y."/>
        </authorList>
    </citation>
    <scope>NUCLEOTIDE SEQUENCE [LARGE SCALE GENOMIC DNA]</scope>
    <source>
        <strain evidence="4 5">DSM 442</strain>
    </source>
</reference>
<name>V6ITR3_9BACL</name>
<keyword evidence="2" id="KW-0378">Hydrolase</keyword>
<dbReference type="RefSeq" id="WP_023511822.1">
    <property type="nucleotide sequence ID" value="NZ_AWTC01000032.1"/>
</dbReference>
<dbReference type="eggNOG" id="COG1335">
    <property type="taxonomic scope" value="Bacteria"/>
</dbReference>
<evidence type="ECO:0000256" key="2">
    <source>
        <dbReference type="ARBA" id="ARBA00022801"/>
    </source>
</evidence>
<evidence type="ECO:0000313" key="5">
    <source>
        <dbReference type="Proteomes" id="UP000018296"/>
    </source>
</evidence>
<evidence type="ECO:0000256" key="1">
    <source>
        <dbReference type="ARBA" id="ARBA00006336"/>
    </source>
</evidence>
<dbReference type="InterPro" id="IPR036380">
    <property type="entry name" value="Isochorismatase-like_sf"/>
</dbReference>
<proteinExistence type="inferred from homology"/>
<gene>
    <name evidence="4" type="ORF">P343_18315</name>
</gene>
<dbReference type="PANTHER" id="PTHR43540:SF1">
    <property type="entry name" value="ISOCHORISMATASE HYDROLASE"/>
    <property type="match status" value="1"/>
</dbReference>